<dbReference type="EMBL" id="FWZU01000001">
    <property type="protein sequence ID" value="SME96578.1"/>
    <property type="molecule type" value="Genomic_DNA"/>
</dbReference>
<dbReference type="STRING" id="1519643.SAMN06295933_0900"/>
<dbReference type="InterPro" id="IPR036390">
    <property type="entry name" value="WH_DNA-bd_sf"/>
</dbReference>
<dbReference type="Pfam" id="PF09669">
    <property type="entry name" value="Phage_pRha"/>
    <property type="match status" value="1"/>
</dbReference>
<dbReference type="AlphaFoldDB" id="A0A1X7CHK4"/>
<dbReference type="Proteomes" id="UP000192906">
    <property type="component" value="Unassembled WGS sequence"/>
</dbReference>
<name>A0A1X7CHK4_9BACT</name>
<sequence length="291" mass="32772">MAEQNLANSITSDNSSVVGSPTLIITNGKPVVSSLTIADHFGKQHKNVLQSIDKLEVPVKFNELNFQPVEYLDAKGEARPAYNITRDGFTLLVMGFTGKKAMQWKIRYIEAFNAMEQELLRVRNRPIENETIQAISDCLIRDNSVHAFIEEACEVASWGRVSKTELYESYQIYCKRTQCRAVHRARFFTDLYAMIRSVKETRPRVNGERPRMLWGIAPYNPLPAGSEPLELPAPANPDYSQNSPESCIATAKELLLKNLSSLPRPERQAMLLAYDALIEAEQGLCGEVRHA</sequence>
<dbReference type="RefSeq" id="WP_085098893.1">
    <property type="nucleotide sequence ID" value="NZ_FWZU01000001.1"/>
</dbReference>
<dbReference type="OrthoDB" id="9808959at2"/>
<dbReference type="InterPro" id="IPR014054">
    <property type="entry name" value="Phage_regulatory_Rha"/>
</dbReference>
<reference evidence="2" key="1">
    <citation type="submission" date="2017-04" db="EMBL/GenBank/DDBJ databases">
        <authorList>
            <person name="Varghese N."/>
            <person name="Submissions S."/>
        </authorList>
    </citation>
    <scope>NUCLEOTIDE SEQUENCE [LARGE SCALE GENOMIC DNA]</scope>
    <source>
        <strain evidence="2">K3S</strain>
    </source>
</reference>
<evidence type="ECO:0000313" key="1">
    <source>
        <dbReference type="EMBL" id="SME96578.1"/>
    </source>
</evidence>
<accession>A0A1X7CHK4</accession>
<dbReference type="NCBIfam" id="TIGR02681">
    <property type="entry name" value="phage_pRha"/>
    <property type="match status" value="1"/>
</dbReference>
<gene>
    <name evidence="1" type="ORF">SAMN06295933_0900</name>
</gene>
<protein>
    <submittedName>
        <fullName evidence="1">Phage regulatory protein, rha family</fullName>
    </submittedName>
</protein>
<evidence type="ECO:0000313" key="2">
    <source>
        <dbReference type="Proteomes" id="UP000192906"/>
    </source>
</evidence>
<dbReference type="SUPFAM" id="SSF46785">
    <property type="entry name" value="Winged helix' DNA-binding domain"/>
    <property type="match status" value="1"/>
</dbReference>
<keyword evidence="2" id="KW-1185">Reference proteome</keyword>
<proteinExistence type="predicted"/>
<organism evidence="1 2">
    <name type="scientific">Desulfovibrio gilichinskyi</name>
    <dbReference type="NCBI Taxonomy" id="1519643"/>
    <lineage>
        <taxon>Bacteria</taxon>
        <taxon>Pseudomonadati</taxon>
        <taxon>Thermodesulfobacteriota</taxon>
        <taxon>Desulfovibrionia</taxon>
        <taxon>Desulfovibrionales</taxon>
        <taxon>Desulfovibrionaceae</taxon>
        <taxon>Desulfovibrio</taxon>
    </lineage>
</organism>